<feature type="compositionally biased region" description="Low complexity" evidence="1">
    <location>
        <begin position="78"/>
        <end position="94"/>
    </location>
</feature>
<organism evidence="3 4">
    <name type="scientific">Teratosphaeria nubilosa</name>
    <dbReference type="NCBI Taxonomy" id="161662"/>
    <lineage>
        <taxon>Eukaryota</taxon>
        <taxon>Fungi</taxon>
        <taxon>Dikarya</taxon>
        <taxon>Ascomycota</taxon>
        <taxon>Pezizomycotina</taxon>
        <taxon>Dothideomycetes</taxon>
        <taxon>Dothideomycetidae</taxon>
        <taxon>Mycosphaerellales</taxon>
        <taxon>Teratosphaeriaceae</taxon>
        <taxon>Teratosphaeria</taxon>
    </lineage>
</organism>
<protein>
    <submittedName>
        <fullName evidence="3">Uncharacterized protein</fullName>
    </submittedName>
</protein>
<keyword evidence="2" id="KW-0732">Signal</keyword>
<evidence type="ECO:0000313" key="4">
    <source>
        <dbReference type="Proteomes" id="UP000799436"/>
    </source>
</evidence>
<feature type="chain" id="PRO_5026185070" evidence="2">
    <location>
        <begin position="19"/>
        <end position="173"/>
    </location>
</feature>
<proteinExistence type="predicted"/>
<reference evidence="3" key="1">
    <citation type="journal article" date="2020" name="Stud. Mycol.">
        <title>101 Dothideomycetes genomes: a test case for predicting lifestyles and emergence of pathogens.</title>
        <authorList>
            <person name="Haridas S."/>
            <person name="Albert R."/>
            <person name="Binder M."/>
            <person name="Bloem J."/>
            <person name="Labutti K."/>
            <person name="Salamov A."/>
            <person name="Andreopoulos B."/>
            <person name="Baker S."/>
            <person name="Barry K."/>
            <person name="Bills G."/>
            <person name="Bluhm B."/>
            <person name="Cannon C."/>
            <person name="Castanera R."/>
            <person name="Culley D."/>
            <person name="Daum C."/>
            <person name="Ezra D."/>
            <person name="Gonzalez J."/>
            <person name="Henrissat B."/>
            <person name="Kuo A."/>
            <person name="Liang C."/>
            <person name="Lipzen A."/>
            <person name="Lutzoni F."/>
            <person name="Magnuson J."/>
            <person name="Mondo S."/>
            <person name="Nolan M."/>
            <person name="Ohm R."/>
            <person name="Pangilinan J."/>
            <person name="Park H.-J."/>
            <person name="Ramirez L."/>
            <person name="Alfaro M."/>
            <person name="Sun H."/>
            <person name="Tritt A."/>
            <person name="Yoshinaga Y."/>
            <person name="Zwiers L.-H."/>
            <person name="Turgeon B."/>
            <person name="Goodwin S."/>
            <person name="Spatafora J."/>
            <person name="Crous P."/>
            <person name="Grigoriev I."/>
        </authorList>
    </citation>
    <scope>NUCLEOTIDE SEQUENCE</scope>
    <source>
        <strain evidence="3">CBS 116005</strain>
    </source>
</reference>
<accession>A0A6G1LLE0</accession>
<sequence length="173" mass="18805">MLVLVLELVGSLVEPTSPNANVSSSRAEQNETCDAVASEKLGRSLLKHGHVAVPRPYWSWAPPAVQPRKPAKVSTCMKPSKSSSRTTPATAPATERVRGARRPSRPLLKYSMCFIPRELYQGGQMIVDEQSTAAGNGQGQFKKITAPPTSAFDSRLGRHAISFAKLREDRHIG</sequence>
<dbReference type="EMBL" id="ML995809">
    <property type="protein sequence ID" value="KAF2773783.1"/>
    <property type="molecule type" value="Genomic_DNA"/>
</dbReference>
<feature type="region of interest" description="Disordered" evidence="1">
    <location>
        <begin position="74"/>
        <end position="101"/>
    </location>
</feature>
<evidence type="ECO:0000256" key="2">
    <source>
        <dbReference type="SAM" id="SignalP"/>
    </source>
</evidence>
<keyword evidence="4" id="KW-1185">Reference proteome</keyword>
<dbReference type="AlphaFoldDB" id="A0A6G1LLE0"/>
<dbReference type="Proteomes" id="UP000799436">
    <property type="component" value="Unassembled WGS sequence"/>
</dbReference>
<feature type="signal peptide" evidence="2">
    <location>
        <begin position="1"/>
        <end position="18"/>
    </location>
</feature>
<evidence type="ECO:0000313" key="3">
    <source>
        <dbReference type="EMBL" id="KAF2773783.1"/>
    </source>
</evidence>
<gene>
    <name evidence="3" type="ORF">EJ03DRAFT_69002</name>
</gene>
<evidence type="ECO:0000256" key="1">
    <source>
        <dbReference type="SAM" id="MobiDB-lite"/>
    </source>
</evidence>
<name>A0A6G1LLE0_9PEZI</name>